<dbReference type="InterPro" id="IPR036872">
    <property type="entry name" value="CH_dom_sf"/>
</dbReference>
<feature type="domain" description="Calponin-homology (CH)" evidence="3">
    <location>
        <begin position="1"/>
        <end position="87"/>
    </location>
</feature>
<dbReference type="PROSITE" id="PS01052">
    <property type="entry name" value="CALPONIN_1"/>
    <property type="match status" value="1"/>
</dbReference>
<dbReference type="InterPro" id="IPR050606">
    <property type="entry name" value="Calponin-like"/>
</dbReference>
<gene>
    <name evidence="4" type="ORF">SBAD_LOCUS6216</name>
</gene>
<protein>
    <recommendedName>
        <fullName evidence="2">Transgelin</fullName>
    </recommendedName>
</protein>
<dbReference type="Proteomes" id="UP000270296">
    <property type="component" value="Unassembled WGS sequence"/>
</dbReference>
<dbReference type="PANTHER" id="PTHR47385">
    <property type="entry name" value="CALPONIN"/>
    <property type="match status" value="1"/>
</dbReference>
<dbReference type="Pfam" id="PF00402">
    <property type="entry name" value="Calponin"/>
    <property type="match status" value="1"/>
</dbReference>
<dbReference type="PANTHER" id="PTHR47385:SF14">
    <property type="entry name" value="TRANSGELIN"/>
    <property type="match status" value="1"/>
</dbReference>
<evidence type="ECO:0000256" key="2">
    <source>
        <dbReference type="RuleBase" id="RU361224"/>
    </source>
</evidence>
<dbReference type="OrthoDB" id="21595at2759"/>
<accession>A0A183IRG9</accession>
<reference evidence="4 5" key="2">
    <citation type="submission" date="2018-11" db="EMBL/GenBank/DDBJ databases">
        <authorList>
            <consortium name="Pathogen Informatics"/>
        </authorList>
    </citation>
    <scope>NUCLEOTIDE SEQUENCE [LARGE SCALE GENOMIC DNA]</scope>
</reference>
<sequence>MDNFIAVLKDGVVLCKLANALEPSAIRKINQTTMAFKQMENINNFLTFAEAKVGVPKNELFMTVDLYEAQDPNSVVICLSSVARKADKFNKPTLGPKEAQGEKKEWTEEQLKAGQNVIGLQYGSNKGATQSGMNIGNPRHIILNH</sequence>
<dbReference type="PRINTS" id="PR00888">
    <property type="entry name" value="SM22CALPONIN"/>
</dbReference>
<dbReference type="Pfam" id="PF00307">
    <property type="entry name" value="CH"/>
    <property type="match status" value="1"/>
</dbReference>
<evidence type="ECO:0000313" key="5">
    <source>
        <dbReference type="Proteomes" id="UP000270296"/>
    </source>
</evidence>
<dbReference type="Gene3D" id="1.10.418.10">
    <property type="entry name" value="Calponin-like domain"/>
    <property type="match status" value="1"/>
</dbReference>
<dbReference type="PROSITE" id="PS51122">
    <property type="entry name" value="CALPONIN_2"/>
    <property type="match status" value="1"/>
</dbReference>
<dbReference type="WBParaSite" id="SBAD_0000645901-mRNA-1">
    <property type="protein sequence ID" value="SBAD_0000645901-mRNA-1"/>
    <property type="gene ID" value="SBAD_0000645901"/>
</dbReference>
<name>A0A183IRG9_9BILA</name>
<dbReference type="EMBL" id="UZAM01009575">
    <property type="protein sequence ID" value="VDP09533.1"/>
    <property type="molecule type" value="Genomic_DNA"/>
</dbReference>
<reference evidence="6" key="1">
    <citation type="submission" date="2016-06" db="UniProtKB">
        <authorList>
            <consortium name="WormBaseParasite"/>
        </authorList>
    </citation>
    <scope>IDENTIFICATION</scope>
</reference>
<evidence type="ECO:0000313" key="4">
    <source>
        <dbReference type="EMBL" id="VDP09533.1"/>
    </source>
</evidence>
<organism evidence="6">
    <name type="scientific">Soboliphyme baturini</name>
    <dbReference type="NCBI Taxonomy" id="241478"/>
    <lineage>
        <taxon>Eukaryota</taxon>
        <taxon>Metazoa</taxon>
        <taxon>Ecdysozoa</taxon>
        <taxon>Nematoda</taxon>
        <taxon>Enoplea</taxon>
        <taxon>Dorylaimia</taxon>
        <taxon>Dioctophymatida</taxon>
        <taxon>Dioctophymatoidea</taxon>
        <taxon>Soboliphymatidae</taxon>
        <taxon>Soboliphyme</taxon>
    </lineage>
</organism>
<dbReference type="GO" id="GO:0015629">
    <property type="term" value="C:actin cytoskeleton"/>
    <property type="evidence" value="ECO:0007669"/>
    <property type="project" value="TreeGrafter"/>
</dbReference>
<dbReference type="InterPro" id="IPR000557">
    <property type="entry name" value="Calponin_repeat"/>
</dbReference>
<dbReference type="SMART" id="SM00033">
    <property type="entry name" value="CH"/>
    <property type="match status" value="1"/>
</dbReference>
<dbReference type="SUPFAM" id="SSF47576">
    <property type="entry name" value="Calponin-homology domain, CH-domain"/>
    <property type="match status" value="1"/>
</dbReference>
<evidence type="ECO:0000313" key="6">
    <source>
        <dbReference type="WBParaSite" id="SBAD_0000645901-mRNA-1"/>
    </source>
</evidence>
<proteinExistence type="inferred from homology"/>
<comment type="similarity">
    <text evidence="1 2">Belongs to the calponin family.</text>
</comment>
<evidence type="ECO:0000259" key="3">
    <source>
        <dbReference type="PROSITE" id="PS50021"/>
    </source>
</evidence>
<dbReference type="GO" id="GO:0007015">
    <property type="term" value="P:actin filament organization"/>
    <property type="evidence" value="ECO:0007669"/>
    <property type="project" value="TreeGrafter"/>
</dbReference>
<dbReference type="InterPro" id="IPR003096">
    <property type="entry name" value="SM22_calponin"/>
</dbReference>
<keyword evidence="5" id="KW-1185">Reference proteome</keyword>
<dbReference type="GO" id="GO:0051015">
    <property type="term" value="F:actin filament binding"/>
    <property type="evidence" value="ECO:0007669"/>
    <property type="project" value="TreeGrafter"/>
</dbReference>
<dbReference type="PROSITE" id="PS50021">
    <property type="entry name" value="CH"/>
    <property type="match status" value="1"/>
</dbReference>
<dbReference type="AlphaFoldDB" id="A0A183IRG9"/>
<evidence type="ECO:0000256" key="1">
    <source>
        <dbReference type="ARBA" id="ARBA00009631"/>
    </source>
</evidence>
<dbReference type="InterPro" id="IPR001715">
    <property type="entry name" value="CH_dom"/>
</dbReference>